<evidence type="ECO:0000256" key="15">
    <source>
        <dbReference type="ARBA" id="ARBA00049902"/>
    </source>
</evidence>
<feature type="transmembrane region" description="Helical" evidence="16">
    <location>
        <begin position="34"/>
        <end position="62"/>
    </location>
</feature>
<keyword evidence="8" id="KW-0133">Cell shape</keyword>
<evidence type="ECO:0000259" key="18">
    <source>
        <dbReference type="Pfam" id="PF00912"/>
    </source>
</evidence>
<comment type="caution">
    <text evidence="19">The sequence shown here is derived from an EMBL/GenBank/DDBJ whole genome shotgun (WGS) entry which is preliminary data.</text>
</comment>
<dbReference type="SUPFAM" id="SSF53955">
    <property type="entry name" value="Lysozyme-like"/>
    <property type="match status" value="1"/>
</dbReference>
<keyword evidence="20" id="KW-1185">Reference proteome</keyword>
<dbReference type="InterPro" id="IPR001460">
    <property type="entry name" value="PCN-bd_Tpept"/>
</dbReference>
<comment type="catalytic activity">
    <reaction evidence="15">
        <text>[GlcNAc-(1-&gt;4)-Mur2Ac(oyl-L-Ala-gamma-D-Glu-L-Lys-D-Ala-D-Ala)](n)-di-trans,octa-cis-undecaprenyl diphosphate + beta-D-GlcNAc-(1-&gt;4)-Mur2Ac(oyl-L-Ala-gamma-D-Glu-L-Lys-D-Ala-D-Ala)-di-trans,octa-cis-undecaprenyl diphosphate = [GlcNAc-(1-&gt;4)-Mur2Ac(oyl-L-Ala-gamma-D-Glu-L-Lys-D-Ala-D-Ala)](n+1)-di-trans,octa-cis-undecaprenyl diphosphate + di-trans,octa-cis-undecaprenyl diphosphate + H(+)</text>
        <dbReference type="Rhea" id="RHEA:23708"/>
        <dbReference type="Rhea" id="RHEA-COMP:9602"/>
        <dbReference type="Rhea" id="RHEA-COMP:9603"/>
        <dbReference type="ChEBI" id="CHEBI:15378"/>
        <dbReference type="ChEBI" id="CHEBI:58405"/>
        <dbReference type="ChEBI" id="CHEBI:60033"/>
        <dbReference type="ChEBI" id="CHEBI:78435"/>
        <dbReference type="EC" id="2.4.99.28"/>
    </reaction>
</comment>
<dbReference type="PANTHER" id="PTHR32282:SF32">
    <property type="entry name" value="PENICILLIN-BINDING PROTEIN 2A"/>
    <property type="match status" value="1"/>
</dbReference>
<dbReference type="Pfam" id="PF00912">
    <property type="entry name" value="Transgly"/>
    <property type="match status" value="1"/>
</dbReference>
<dbReference type="Gene3D" id="3.40.710.10">
    <property type="entry name" value="DD-peptidase/beta-lactamase superfamily"/>
    <property type="match status" value="1"/>
</dbReference>
<organism evidence="19 20">
    <name type="scientific">Priestia endophytica DSM 13796</name>
    <dbReference type="NCBI Taxonomy" id="1121089"/>
    <lineage>
        <taxon>Bacteria</taxon>
        <taxon>Bacillati</taxon>
        <taxon>Bacillota</taxon>
        <taxon>Bacilli</taxon>
        <taxon>Bacillales</taxon>
        <taxon>Bacillaceae</taxon>
        <taxon>Priestia</taxon>
    </lineage>
</organism>
<evidence type="ECO:0000256" key="7">
    <source>
        <dbReference type="ARBA" id="ARBA00022801"/>
    </source>
</evidence>
<evidence type="ECO:0000256" key="14">
    <source>
        <dbReference type="ARBA" id="ARBA00034000"/>
    </source>
</evidence>
<dbReference type="InterPro" id="IPR036950">
    <property type="entry name" value="PBP_transglycosylase"/>
</dbReference>
<dbReference type="PANTHER" id="PTHR32282">
    <property type="entry name" value="BINDING PROTEIN TRANSPEPTIDASE, PUTATIVE-RELATED"/>
    <property type="match status" value="1"/>
</dbReference>
<evidence type="ECO:0000259" key="17">
    <source>
        <dbReference type="Pfam" id="PF00905"/>
    </source>
</evidence>
<evidence type="ECO:0000256" key="11">
    <source>
        <dbReference type="ARBA" id="ARBA00023136"/>
    </source>
</evidence>
<evidence type="ECO:0000256" key="10">
    <source>
        <dbReference type="ARBA" id="ARBA00022989"/>
    </source>
</evidence>
<dbReference type="Pfam" id="PF00905">
    <property type="entry name" value="Transpeptidase"/>
    <property type="match status" value="1"/>
</dbReference>
<sequence length="691" mass="77242">MWEKWKTKLKELLASLKDGQSSTYIKRGKLASLVIYNIVIIGLVFLLIIGSFAFGAGSGYFASLIKDESPPSKKEMSDALTNYSETSEIYFANNVPLGKLRSNLERDEVKLENVSPHLVHALISTEDEYFYKHDGVVPKAVLRALYQDVSNSATRTGGSTLTQQLIKNQMLTNEVSFTRKANEILLALRVENYFSKEEILEAYLNVAYFGRNSAGNNIAGVQTAAQGLFGRNAKDLTLEQAAFIAGLPQSPSRYTPFTQAGQLKEDLSPGVERMKTVLFRMKRAGYINKQEYEQAVNYNITKDFKTSSSSVVEKYPWLNFEVEKRVRKILAEQLANQAGVSTEKLYGDKALLQQYTEQADLNMRQNGYRIHTTIHKNIYDAMENVTKNFNGFNNYVKVNTGSVMIDNKTGAIISFVGGRDYESSQYNYATSVETPNGSTMKPLLVYAPAIQSGLISANSMVNNSAFTWGNWSPKNAGKNYTAPVTVRKALTYSYNIPAARVYKMNKGNNPTSYLEKMGFTSLQKNDYVNPSLALGAMEQGVTVEENVNAYTTFANKGQFKDAYLIDKIETRDGKVIYQHETKPTTVFSTNTSSQMISMMRDVVQKGTAARVRNYLQFSSDLAGKTGTTQNENDLWFVASNPNVTFGTWVGRLNNPQSSAKPGDHLRLWAQYMNAAYRVEPSLIAPSERFQP</sequence>
<evidence type="ECO:0000256" key="16">
    <source>
        <dbReference type="SAM" id="Phobius"/>
    </source>
</evidence>
<dbReference type="GeneID" id="93709569"/>
<evidence type="ECO:0000256" key="5">
    <source>
        <dbReference type="ARBA" id="ARBA00022679"/>
    </source>
</evidence>
<dbReference type="Proteomes" id="UP000182762">
    <property type="component" value="Unassembled WGS sequence"/>
</dbReference>
<feature type="domain" description="Penicillin-binding protein transpeptidase" evidence="17">
    <location>
        <begin position="403"/>
        <end position="641"/>
    </location>
</feature>
<keyword evidence="4" id="KW-0328">Glycosyltransferase</keyword>
<evidence type="ECO:0000256" key="4">
    <source>
        <dbReference type="ARBA" id="ARBA00022676"/>
    </source>
</evidence>
<dbReference type="EMBL" id="FOXX01000001">
    <property type="protein sequence ID" value="SFQ24846.1"/>
    <property type="molecule type" value="Genomic_DNA"/>
</dbReference>
<dbReference type="Gene3D" id="1.10.3810.10">
    <property type="entry name" value="Biosynthetic peptidoglycan transglycosylase-like"/>
    <property type="match status" value="1"/>
</dbReference>
<gene>
    <name evidence="19" type="ORF">SAMN02745910_00816</name>
</gene>
<keyword evidence="12" id="KW-0511">Multifunctional enzyme</keyword>
<keyword evidence="6 16" id="KW-0812">Transmembrane</keyword>
<reference evidence="19 20" key="1">
    <citation type="submission" date="2016-10" db="EMBL/GenBank/DDBJ databases">
        <authorList>
            <person name="Varghese N."/>
            <person name="Submissions S."/>
        </authorList>
    </citation>
    <scope>NUCLEOTIDE SEQUENCE [LARGE SCALE GENOMIC DNA]</scope>
    <source>
        <strain evidence="19 20">DSM 13796</strain>
    </source>
</reference>
<evidence type="ECO:0000256" key="9">
    <source>
        <dbReference type="ARBA" id="ARBA00022984"/>
    </source>
</evidence>
<keyword evidence="11 16" id="KW-0472">Membrane</keyword>
<accession>A0A1I5WZ54</accession>
<feature type="domain" description="Glycosyl transferase family 51" evidence="18">
    <location>
        <begin position="96"/>
        <end position="281"/>
    </location>
</feature>
<evidence type="ECO:0000313" key="20">
    <source>
        <dbReference type="Proteomes" id="UP000182762"/>
    </source>
</evidence>
<keyword evidence="3" id="KW-0645">Protease</keyword>
<keyword evidence="9" id="KW-0573">Peptidoglycan synthesis</keyword>
<evidence type="ECO:0000256" key="13">
    <source>
        <dbReference type="ARBA" id="ARBA00023316"/>
    </source>
</evidence>
<keyword evidence="10 16" id="KW-1133">Transmembrane helix</keyword>
<evidence type="ECO:0000256" key="12">
    <source>
        <dbReference type="ARBA" id="ARBA00023268"/>
    </source>
</evidence>
<evidence type="ECO:0000256" key="3">
    <source>
        <dbReference type="ARBA" id="ARBA00022670"/>
    </source>
</evidence>
<keyword evidence="1" id="KW-1003">Cell membrane</keyword>
<keyword evidence="7" id="KW-0378">Hydrolase</keyword>
<evidence type="ECO:0000313" key="19">
    <source>
        <dbReference type="EMBL" id="SFQ24846.1"/>
    </source>
</evidence>
<dbReference type="InterPro" id="IPR012338">
    <property type="entry name" value="Beta-lactam/transpept-like"/>
</dbReference>
<keyword evidence="13" id="KW-0961">Cell wall biogenesis/degradation</keyword>
<protein>
    <submittedName>
        <fullName evidence="19">Penicillin-binding protein</fullName>
    </submittedName>
</protein>
<evidence type="ECO:0000256" key="8">
    <source>
        <dbReference type="ARBA" id="ARBA00022960"/>
    </source>
</evidence>
<name>A0A1I5WZ54_9BACI</name>
<keyword evidence="5" id="KW-0808">Transferase</keyword>
<evidence type="ECO:0000256" key="1">
    <source>
        <dbReference type="ARBA" id="ARBA00022475"/>
    </source>
</evidence>
<dbReference type="InterPro" id="IPR001264">
    <property type="entry name" value="Glyco_trans_51"/>
</dbReference>
<dbReference type="InterPro" id="IPR023346">
    <property type="entry name" value="Lysozyme-like_dom_sf"/>
</dbReference>
<evidence type="ECO:0000256" key="6">
    <source>
        <dbReference type="ARBA" id="ARBA00022692"/>
    </source>
</evidence>
<dbReference type="RefSeq" id="WP_061802232.1">
    <property type="nucleotide sequence ID" value="NZ_FOXX01000001.1"/>
</dbReference>
<dbReference type="SUPFAM" id="SSF56601">
    <property type="entry name" value="beta-lactamase/transpeptidase-like"/>
    <property type="match status" value="1"/>
</dbReference>
<proteinExistence type="predicted"/>
<evidence type="ECO:0000256" key="2">
    <source>
        <dbReference type="ARBA" id="ARBA00022645"/>
    </source>
</evidence>
<keyword evidence="2" id="KW-0121">Carboxypeptidase</keyword>
<dbReference type="InterPro" id="IPR050396">
    <property type="entry name" value="Glycosyltr_51/Transpeptidase"/>
</dbReference>
<comment type="catalytic activity">
    <reaction evidence="14">
        <text>Preferential cleavage: (Ac)2-L-Lys-D-Ala-|-D-Ala. Also transpeptidation of peptidyl-alanyl moieties that are N-acyl substituents of D-alanine.</text>
        <dbReference type="EC" id="3.4.16.4"/>
    </reaction>
</comment>